<dbReference type="EMBL" id="CP126099">
    <property type="protein sequence ID" value="WHY31630.1"/>
    <property type="molecule type" value="Genomic_DNA"/>
</dbReference>
<protein>
    <submittedName>
        <fullName evidence="1">Uncharacterized protein</fullName>
    </submittedName>
</protein>
<accession>A0AA95RY03</accession>
<dbReference type="AlphaFoldDB" id="A0AA95RY03"/>
<sequence>MSKFLILYALLGFMKLVTKENGHVESRSNLNKILILKSERKVLMDPMKVRDLIQNRYFITNKKEHTNKHAL</sequence>
<gene>
    <name evidence="1" type="ORF">QNH45_12955</name>
</gene>
<name>A0AA95RY03_9BACI</name>
<dbReference type="Proteomes" id="UP001178303">
    <property type="component" value="Chromosome"/>
</dbReference>
<dbReference type="RefSeq" id="WP_283886054.1">
    <property type="nucleotide sequence ID" value="NZ_CP126099.1"/>
</dbReference>
<reference evidence="1" key="1">
    <citation type="submission" date="2023-05" db="EMBL/GenBank/DDBJ databases">
        <title>Comparative genomics of Bacillaceae isolates and their secondary metabolite potential.</title>
        <authorList>
            <person name="Song L."/>
            <person name="Nielsen L.J."/>
            <person name="Mohite O."/>
            <person name="Xu X."/>
            <person name="Weber T."/>
            <person name="Kovacs A.T."/>
        </authorList>
    </citation>
    <scope>NUCLEOTIDE SEQUENCE</scope>
    <source>
        <strain evidence="1">LN15</strain>
    </source>
</reference>
<evidence type="ECO:0000313" key="1">
    <source>
        <dbReference type="EMBL" id="WHY31630.1"/>
    </source>
</evidence>
<proteinExistence type="predicted"/>
<evidence type="ECO:0000313" key="2">
    <source>
        <dbReference type="Proteomes" id="UP001178303"/>
    </source>
</evidence>
<organism evidence="1 2">
    <name type="scientific">Bacillus wiedmannii</name>
    <dbReference type="NCBI Taxonomy" id="1890302"/>
    <lineage>
        <taxon>Bacteria</taxon>
        <taxon>Bacillati</taxon>
        <taxon>Bacillota</taxon>
        <taxon>Bacilli</taxon>
        <taxon>Bacillales</taxon>
        <taxon>Bacillaceae</taxon>
        <taxon>Bacillus</taxon>
        <taxon>Bacillus cereus group</taxon>
    </lineage>
</organism>